<evidence type="ECO:0000313" key="2">
    <source>
        <dbReference type="EMBL" id="OWR04630.1"/>
    </source>
</evidence>
<reference evidence="2 3" key="1">
    <citation type="journal article" date="2007" name="Int. J. Syst. Evol. Microbiol.">
        <title>Description of Pelomonas aquatica sp. nov. and Pelomonas puraquae sp. nov., isolated from industrial and haemodialysis water.</title>
        <authorList>
            <person name="Gomila M."/>
            <person name="Bowien B."/>
            <person name="Falsen E."/>
            <person name="Moore E.R."/>
            <person name="Lalucat J."/>
        </authorList>
    </citation>
    <scope>NUCLEOTIDE SEQUENCE [LARGE SCALE GENOMIC DNA]</scope>
    <source>
        <strain evidence="2 3">CCUG 52769</strain>
    </source>
</reference>
<dbReference type="RefSeq" id="WP_088482765.1">
    <property type="nucleotide sequence ID" value="NZ_JBCNLH010000005.1"/>
</dbReference>
<dbReference type="AlphaFoldDB" id="A0A254NA63"/>
<comment type="caution">
    <text evidence="2">The sequence shown here is derived from an EMBL/GenBank/DDBJ whole genome shotgun (WGS) entry which is preliminary data.</text>
</comment>
<dbReference type="Proteomes" id="UP000197446">
    <property type="component" value="Unassembled WGS sequence"/>
</dbReference>
<name>A0A254NA63_9BURK</name>
<organism evidence="2 3">
    <name type="scientific">Roseateles puraquae</name>
    <dbReference type="NCBI Taxonomy" id="431059"/>
    <lineage>
        <taxon>Bacteria</taxon>
        <taxon>Pseudomonadati</taxon>
        <taxon>Pseudomonadota</taxon>
        <taxon>Betaproteobacteria</taxon>
        <taxon>Burkholderiales</taxon>
        <taxon>Sphaerotilaceae</taxon>
        <taxon>Roseateles</taxon>
    </lineage>
</organism>
<feature type="chain" id="PRO_5012513235" description="DUF3558 domain-containing protein" evidence="1">
    <location>
        <begin position="29"/>
        <end position="193"/>
    </location>
</feature>
<sequence>MNDNNRPRLRQRALLLLGVLLAACNAKAPEDRQPATAPAPAAPAAACARLTEAQAAQLLALPATRAMPDRAENCTWSSGREDTPFPLLNLSVNRLDDEASAAKLFEATAHVQSKLNVEVNRTLGQTTLSAGRAPQGLGDEAWLQTDDLAGADTALLVIRAGRSVYTVSVVGMGKTQGLAERLEAIGRYLVAAR</sequence>
<proteinExistence type="predicted"/>
<accession>A0A254NA63</accession>
<dbReference type="PROSITE" id="PS51257">
    <property type="entry name" value="PROKAR_LIPOPROTEIN"/>
    <property type="match status" value="1"/>
</dbReference>
<gene>
    <name evidence="2" type="ORF">CDO81_08590</name>
</gene>
<keyword evidence="3" id="KW-1185">Reference proteome</keyword>
<feature type="signal peptide" evidence="1">
    <location>
        <begin position="1"/>
        <end position="28"/>
    </location>
</feature>
<evidence type="ECO:0000313" key="3">
    <source>
        <dbReference type="Proteomes" id="UP000197446"/>
    </source>
</evidence>
<keyword evidence="1" id="KW-0732">Signal</keyword>
<dbReference type="EMBL" id="NISI01000002">
    <property type="protein sequence ID" value="OWR04630.1"/>
    <property type="molecule type" value="Genomic_DNA"/>
</dbReference>
<protein>
    <recommendedName>
        <fullName evidence="4">DUF3558 domain-containing protein</fullName>
    </recommendedName>
</protein>
<evidence type="ECO:0000256" key="1">
    <source>
        <dbReference type="SAM" id="SignalP"/>
    </source>
</evidence>
<evidence type="ECO:0008006" key="4">
    <source>
        <dbReference type="Google" id="ProtNLM"/>
    </source>
</evidence>